<feature type="transmembrane region" description="Helical" evidence="5">
    <location>
        <begin position="156"/>
        <end position="175"/>
    </location>
</feature>
<comment type="subcellular location">
    <subcellularLocation>
        <location evidence="1">Membrane</location>
        <topology evidence="1">Multi-pass membrane protein</topology>
    </subcellularLocation>
</comment>
<evidence type="ECO:0000256" key="3">
    <source>
        <dbReference type="ARBA" id="ARBA00022989"/>
    </source>
</evidence>
<accession>A0ABD0YRR2</accession>
<evidence type="ECO:0000256" key="5">
    <source>
        <dbReference type="SAM" id="Phobius"/>
    </source>
</evidence>
<dbReference type="InterPro" id="IPR005829">
    <property type="entry name" value="Sugar_transporter_CS"/>
</dbReference>
<protein>
    <recommendedName>
        <fullName evidence="6">Major facilitator superfamily (MFS) profile domain-containing protein</fullName>
    </recommendedName>
</protein>
<evidence type="ECO:0000313" key="7">
    <source>
        <dbReference type="EMBL" id="KAL1138678.1"/>
    </source>
</evidence>
<evidence type="ECO:0000256" key="1">
    <source>
        <dbReference type="ARBA" id="ARBA00004141"/>
    </source>
</evidence>
<feature type="transmembrane region" description="Helical" evidence="5">
    <location>
        <begin position="358"/>
        <end position="378"/>
    </location>
</feature>
<keyword evidence="2 5" id="KW-0812">Transmembrane</keyword>
<feature type="transmembrane region" description="Helical" evidence="5">
    <location>
        <begin position="70"/>
        <end position="94"/>
    </location>
</feature>
<comment type="caution">
    <text evidence="7">The sequence shown here is derived from an EMBL/GenBank/DDBJ whole genome shotgun (WGS) entry which is preliminary data.</text>
</comment>
<dbReference type="PROSITE" id="PS00216">
    <property type="entry name" value="SUGAR_TRANSPORT_1"/>
    <property type="match status" value="1"/>
</dbReference>
<dbReference type="Gene3D" id="1.20.1250.20">
    <property type="entry name" value="MFS general substrate transporter like domains"/>
    <property type="match status" value="2"/>
</dbReference>
<dbReference type="PROSITE" id="PS50850">
    <property type="entry name" value="MFS"/>
    <property type="match status" value="1"/>
</dbReference>
<feature type="transmembrane region" description="Helical" evidence="5">
    <location>
        <begin position="129"/>
        <end position="150"/>
    </location>
</feature>
<evidence type="ECO:0000256" key="2">
    <source>
        <dbReference type="ARBA" id="ARBA00022692"/>
    </source>
</evidence>
<dbReference type="InterPro" id="IPR020846">
    <property type="entry name" value="MFS_dom"/>
</dbReference>
<reference evidence="7 8" key="1">
    <citation type="submission" date="2024-07" db="EMBL/GenBank/DDBJ databases">
        <title>Chromosome-level genome assembly of the water stick insect Ranatra chinensis (Heteroptera: Nepidae).</title>
        <authorList>
            <person name="Liu X."/>
        </authorList>
    </citation>
    <scope>NUCLEOTIDE SEQUENCE [LARGE SCALE GENOMIC DNA]</scope>
    <source>
        <strain evidence="7">Cailab_2021Rc</strain>
        <tissue evidence="7">Muscle</tissue>
    </source>
</reference>
<name>A0ABD0YRR2_9HEMI</name>
<evidence type="ECO:0000259" key="6">
    <source>
        <dbReference type="PROSITE" id="PS50850"/>
    </source>
</evidence>
<feature type="transmembrane region" description="Helical" evidence="5">
    <location>
        <begin position="100"/>
        <end position="122"/>
    </location>
</feature>
<organism evidence="7 8">
    <name type="scientific">Ranatra chinensis</name>
    <dbReference type="NCBI Taxonomy" id="642074"/>
    <lineage>
        <taxon>Eukaryota</taxon>
        <taxon>Metazoa</taxon>
        <taxon>Ecdysozoa</taxon>
        <taxon>Arthropoda</taxon>
        <taxon>Hexapoda</taxon>
        <taxon>Insecta</taxon>
        <taxon>Pterygota</taxon>
        <taxon>Neoptera</taxon>
        <taxon>Paraneoptera</taxon>
        <taxon>Hemiptera</taxon>
        <taxon>Heteroptera</taxon>
        <taxon>Panheteroptera</taxon>
        <taxon>Nepomorpha</taxon>
        <taxon>Nepidae</taxon>
        <taxon>Ranatrinae</taxon>
        <taxon>Ranatra</taxon>
    </lineage>
</organism>
<dbReference type="Proteomes" id="UP001558652">
    <property type="component" value="Unassembled WGS sequence"/>
</dbReference>
<keyword evidence="3 5" id="KW-1133">Transmembrane helix</keyword>
<feature type="domain" description="Major facilitator superfamily (MFS) profile" evidence="6">
    <location>
        <begin position="1"/>
        <end position="570"/>
    </location>
</feature>
<dbReference type="AlphaFoldDB" id="A0ABD0YRR2"/>
<dbReference type="EMBL" id="JBFDAA010000003">
    <property type="protein sequence ID" value="KAL1138678.1"/>
    <property type="molecule type" value="Genomic_DNA"/>
</dbReference>
<gene>
    <name evidence="7" type="ORF">AAG570_008740</name>
</gene>
<dbReference type="SUPFAM" id="SSF103473">
    <property type="entry name" value="MFS general substrate transporter"/>
    <property type="match status" value="2"/>
</dbReference>
<proteinExistence type="predicted"/>
<evidence type="ECO:0000313" key="8">
    <source>
        <dbReference type="Proteomes" id="UP001558652"/>
    </source>
</evidence>
<dbReference type="PANTHER" id="PTHR24064">
    <property type="entry name" value="SOLUTE CARRIER FAMILY 22 MEMBER"/>
    <property type="match status" value="1"/>
</dbReference>
<evidence type="ECO:0000256" key="4">
    <source>
        <dbReference type="ARBA" id="ARBA00023136"/>
    </source>
</evidence>
<dbReference type="InterPro" id="IPR005828">
    <property type="entry name" value="MFS_sugar_transport-like"/>
</dbReference>
<feature type="transmembrane region" description="Helical" evidence="5">
    <location>
        <begin position="390"/>
        <end position="409"/>
    </location>
</feature>
<feature type="transmembrane region" description="Helical" evidence="5">
    <location>
        <begin position="534"/>
        <end position="551"/>
    </location>
</feature>
<dbReference type="PROSITE" id="PS00217">
    <property type="entry name" value="SUGAR_TRANSPORT_2"/>
    <property type="match status" value="1"/>
</dbReference>
<dbReference type="GO" id="GO:0016020">
    <property type="term" value="C:membrane"/>
    <property type="evidence" value="ECO:0007669"/>
    <property type="project" value="UniProtKB-SubCell"/>
</dbReference>
<dbReference type="Pfam" id="PF00083">
    <property type="entry name" value="Sugar_tr"/>
    <property type="match status" value="1"/>
</dbReference>
<keyword evidence="8" id="KW-1185">Reference proteome</keyword>
<feature type="transmembrane region" description="Helical" evidence="5">
    <location>
        <begin position="478"/>
        <end position="502"/>
    </location>
</feature>
<keyword evidence="4 5" id="KW-0472">Membrane</keyword>
<sequence length="570" mass="63452">MASKRRNMFYKNKKQEATEIEVLIVANYFQWDLVCERNHLVSLVQTSFMLAAMVGSIGVSTLADRYGRKVVLAGGGLVMGIAGCCAGLVGSYWTFITLRFIQGMAVGATIALTQVYCVEILGPKGRSKFSLMVNLFAYLILIAFSGLAYITSHWRLYQIITTAPAILSVTFFWILPESPRWLIAVDRLDDALAVLQTAARWNDNPIPKYLPPKPKSEISEKTTEYSPLDLIRTSSMRRLTFITGFNFFSNGYCHYGIQQYLSHIRGNVFVNATLAGGVGRSTKVIIGEGFVTIVYRLLLEVADIVSGKDQNVVKLNELKRLTCECERYMNTFGLVDTDSPSFVPRKEDIKMVLNGFKYGRRVAISVFGLSGAVLALLLTNKFGRRVSLCTGQFIVTAAYFTFIFLPGLADLPSQKRYLRGFSRAIKLREQVKLRPGKMCIHDERPAHMNKLGAHNKSVYPAFMGGWNNDKKKKVDWMVWVKVCVGASGVVGTSTCFSTTYLYSSELFPTVIRNTAMGTINTCARNSTFPQVPPVLFGCLSLIAGLSVLGLPETRGVPLPETFDDVKIMRR</sequence>
<dbReference type="InterPro" id="IPR036259">
    <property type="entry name" value="MFS_trans_sf"/>
</dbReference>